<reference evidence="19 20" key="1">
    <citation type="journal article" date="2023" name="Microbiol. Spectr.">
        <title>Symbiosis of Carpenter Bees with Uncharacterized Lactic Acid Bacteria Showing NAD Auxotrophy.</title>
        <authorList>
            <person name="Kawasaki S."/>
            <person name="Ozawa K."/>
            <person name="Mori T."/>
            <person name="Yamamoto A."/>
            <person name="Ito M."/>
            <person name="Ohkuma M."/>
            <person name="Sakamoto M."/>
            <person name="Matsutani M."/>
        </authorList>
    </citation>
    <scope>NUCLEOTIDE SEQUENCE [LARGE SCALE GENOMIC DNA]</scope>
    <source>
        <strain evidence="19 20">XA3</strain>
    </source>
</reference>
<dbReference type="GO" id="GO:0016887">
    <property type="term" value="F:ATP hydrolysis activity"/>
    <property type="evidence" value="ECO:0007669"/>
    <property type="project" value="InterPro"/>
</dbReference>
<evidence type="ECO:0000313" key="20">
    <source>
        <dbReference type="Proteomes" id="UP001321861"/>
    </source>
</evidence>
<keyword evidence="13 15" id="KW-0472">Membrane</keyword>
<dbReference type="Gene3D" id="3.90.70.10">
    <property type="entry name" value="Cysteine proteinases"/>
    <property type="match status" value="1"/>
</dbReference>
<evidence type="ECO:0000259" key="17">
    <source>
        <dbReference type="PROSITE" id="PS50929"/>
    </source>
</evidence>
<feature type="transmembrane region" description="Helical" evidence="15">
    <location>
        <begin position="307"/>
        <end position="325"/>
    </location>
</feature>
<dbReference type="PROSITE" id="PS50929">
    <property type="entry name" value="ABC_TM1F"/>
    <property type="match status" value="1"/>
</dbReference>
<dbReference type="InterPro" id="IPR027417">
    <property type="entry name" value="P-loop_NTPase"/>
</dbReference>
<keyword evidence="14" id="KW-0080">Bacteriocin transport</keyword>
<dbReference type="Pfam" id="PF03412">
    <property type="entry name" value="Peptidase_C39"/>
    <property type="match status" value="1"/>
</dbReference>
<dbReference type="KEGG" id="xap:XA3_01790"/>
<evidence type="ECO:0000256" key="1">
    <source>
        <dbReference type="ARBA" id="ARBA00004651"/>
    </source>
</evidence>
<evidence type="ECO:0000256" key="12">
    <source>
        <dbReference type="ARBA" id="ARBA00022989"/>
    </source>
</evidence>
<dbReference type="CDD" id="cd02418">
    <property type="entry name" value="Peptidase_C39B"/>
    <property type="match status" value="1"/>
</dbReference>
<dbReference type="InterPro" id="IPR036640">
    <property type="entry name" value="ABC1_TM_sf"/>
</dbReference>
<dbReference type="Pfam" id="PF00005">
    <property type="entry name" value="ABC_tran"/>
    <property type="match status" value="1"/>
</dbReference>
<keyword evidence="20" id="KW-1185">Reference proteome</keyword>
<evidence type="ECO:0000256" key="7">
    <source>
        <dbReference type="ARBA" id="ARBA00022801"/>
    </source>
</evidence>
<dbReference type="PROSITE" id="PS00211">
    <property type="entry name" value="ABC_TRANSPORTER_1"/>
    <property type="match status" value="1"/>
</dbReference>
<dbReference type="NCBIfam" id="TIGR01193">
    <property type="entry name" value="bacteriocin_ABC"/>
    <property type="match status" value="1"/>
</dbReference>
<feature type="domain" description="ABC transporter" evidence="16">
    <location>
        <begin position="484"/>
        <end position="717"/>
    </location>
</feature>
<accession>A0AAU9DV49</accession>
<dbReference type="PANTHER" id="PTHR24221">
    <property type="entry name" value="ATP-BINDING CASSETTE SUB-FAMILY B"/>
    <property type="match status" value="1"/>
</dbReference>
<proteinExistence type="predicted"/>
<dbReference type="AlphaFoldDB" id="A0AAU9DV49"/>
<dbReference type="Proteomes" id="UP001321861">
    <property type="component" value="Chromosome"/>
</dbReference>
<evidence type="ECO:0000256" key="11">
    <source>
        <dbReference type="ARBA" id="ARBA00022967"/>
    </source>
</evidence>
<evidence type="ECO:0000256" key="4">
    <source>
        <dbReference type="ARBA" id="ARBA00022670"/>
    </source>
</evidence>
<evidence type="ECO:0000256" key="13">
    <source>
        <dbReference type="ARBA" id="ARBA00023136"/>
    </source>
</evidence>
<dbReference type="InterPro" id="IPR005074">
    <property type="entry name" value="Peptidase_C39"/>
</dbReference>
<keyword evidence="11" id="KW-1278">Translocase</keyword>
<dbReference type="InterPro" id="IPR039421">
    <property type="entry name" value="Type_1_exporter"/>
</dbReference>
<keyword evidence="9" id="KW-0067">ATP-binding</keyword>
<name>A0AAU9DV49_9LACO</name>
<dbReference type="GO" id="GO:0008234">
    <property type="term" value="F:cysteine-type peptidase activity"/>
    <property type="evidence" value="ECO:0007669"/>
    <property type="project" value="UniProtKB-KW"/>
</dbReference>
<dbReference type="FunFam" id="3.40.50.300:FF:000854">
    <property type="entry name" value="Multidrug ABC transporter ATP-binding protein"/>
    <property type="match status" value="1"/>
</dbReference>
<keyword evidence="7" id="KW-0378">Hydrolase</keyword>
<dbReference type="Pfam" id="PF00664">
    <property type="entry name" value="ABC_membrane"/>
    <property type="match status" value="1"/>
</dbReference>
<dbReference type="GO" id="GO:0015031">
    <property type="term" value="P:protein transport"/>
    <property type="evidence" value="ECO:0007669"/>
    <property type="project" value="UniProtKB-KW"/>
</dbReference>
<dbReference type="GO" id="GO:0005886">
    <property type="term" value="C:plasma membrane"/>
    <property type="evidence" value="ECO:0007669"/>
    <property type="project" value="UniProtKB-SubCell"/>
</dbReference>
<protein>
    <submittedName>
        <fullName evidence="19">Bacteriocin cleavage/export ABC transporter</fullName>
    </submittedName>
</protein>
<dbReference type="PROSITE" id="PS50893">
    <property type="entry name" value="ABC_TRANSPORTER_2"/>
    <property type="match status" value="1"/>
</dbReference>
<dbReference type="InterPro" id="IPR011527">
    <property type="entry name" value="ABC1_TM_dom"/>
</dbReference>
<feature type="domain" description="ABC transmembrane type-1" evidence="17">
    <location>
        <begin position="171"/>
        <end position="450"/>
    </location>
</feature>
<dbReference type="RefSeq" id="WP_317635684.1">
    <property type="nucleotide sequence ID" value="NZ_AP026802.1"/>
</dbReference>
<evidence type="ECO:0000256" key="8">
    <source>
        <dbReference type="ARBA" id="ARBA00022807"/>
    </source>
</evidence>
<dbReference type="EMBL" id="AP026802">
    <property type="protein sequence ID" value="BDR57738.1"/>
    <property type="molecule type" value="Genomic_DNA"/>
</dbReference>
<keyword evidence="2" id="KW-0813">Transport</keyword>
<evidence type="ECO:0000256" key="6">
    <source>
        <dbReference type="ARBA" id="ARBA00022741"/>
    </source>
</evidence>
<keyword evidence="5 15" id="KW-0812">Transmembrane</keyword>
<evidence type="ECO:0000259" key="18">
    <source>
        <dbReference type="PROSITE" id="PS50990"/>
    </source>
</evidence>
<keyword evidence="3" id="KW-1003">Cell membrane</keyword>
<dbReference type="SUPFAM" id="SSF90123">
    <property type="entry name" value="ABC transporter transmembrane region"/>
    <property type="match status" value="1"/>
</dbReference>
<dbReference type="CDD" id="cd18570">
    <property type="entry name" value="ABC_6TM_PCAT1_LagD_like"/>
    <property type="match status" value="1"/>
</dbReference>
<keyword evidence="6" id="KW-0547">Nucleotide-binding</keyword>
<dbReference type="SUPFAM" id="SSF52540">
    <property type="entry name" value="P-loop containing nucleoside triphosphate hydrolases"/>
    <property type="match status" value="1"/>
</dbReference>
<keyword evidence="4" id="KW-0645">Protease</keyword>
<evidence type="ECO:0000256" key="2">
    <source>
        <dbReference type="ARBA" id="ARBA00022448"/>
    </source>
</evidence>
<dbReference type="GO" id="GO:0005524">
    <property type="term" value="F:ATP binding"/>
    <property type="evidence" value="ECO:0007669"/>
    <property type="project" value="UniProtKB-KW"/>
</dbReference>
<comment type="subcellular location">
    <subcellularLocation>
        <location evidence="1">Cell membrane</location>
        <topology evidence="1">Multi-pass membrane protein</topology>
    </subcellularLocation>
</comment>
<gene>
    <name evidence="19" type="primary">plnG</name>
    <name evidence="19" type="ORF">XA3_01790</name>
</gene>
<dbReference type="Gene3D" id="3.40.50.300">
    <property type="entry name" value="P-loop containing nucleotide triphosphate hydrolases"/>
    <property type="match status" value="1"/>
</dbReference>
<evidence type="ECO:0000256" key="9">
    <source>
        <dbReference type="ARBA" id="ARBA00022840"/>
    </source>
</evidence>
<dbReference type="PANTHER" id="PTHR24221:SF654">
    <property type="entry name" value="ATP-BINDING CASSETTE SUB-FAMILY B MEMBER 6"/>
    <property type="match status" value="1"/>
</dbReference>
<keyword evidence="8" id="KW-0788">Thiol protease</keyword>
<dbReference type="Gene3D" id="1.20.1560.10">
    <property type="entry name" value="ABC transporter type 1, transmembrane domain"/>
    <property type="match status" value="1"/>
</dbReference>
<feature type="transmembrane region" description="Helical" evidence="15">
    <location>
        <begin position="167"/>
        <end position="189"/>
    </location>
</feature>
<organism evidence="19 20">
    <name type="scientific">Xylocopilactobacillus apicola</name>
    <dbReference type="NCBI Taxonomy" id="2932184"/>
    <lineage>
        <taxon>Bacteria</taxon>
        <taxon>Bacillati</taxon>
        <taxon>Bacillota</taxon>
        <taxon>Bacilli</taxon>
        <taxon>Lactobacillales</taxon>
        <taxon>Lactobacillaceae</taxon>
        <taxon>Xylocopilactobacillus</taxon>
    </lineage>
</organism>
<sequence>MNPKNIYVPQVDEEDCGVASLAMILKNYGSDFSLAKLRTYTKTTNEGTTALGLKKAAEHFDLEVTAIQADMSIFSMDDIPYPFVAHVVKEGGLLHYYVILAAKKDYILVADPDPSVKVTKMSYDVFKKEWTGVSLFFSPKSTYKPVKDNKSNSLFQFMPSILRQKKLLINIIIASLLGTIISILGSYFLQSIIDTYIPNNTTRTLSVIAVGLLVAYIFQAIFSYAQNFLLAILGQRLSIDIILGFVKHVFKLPMSFFSTRKTGDIISRFNDANKIIDALASSIISIGLDLSVVVIMGIVLAVQNSTLFLITLVALPLYTIIIWAFNKPFEKLNHEQMESGAILDSSIIEDLHGIETIKSLASEDQTYQKIDTEFVDLLKKNLKYTQTDQLQQAIKLFVQLGLGVLILWVGASLVVKNVLTVGQLMTFNALLTYFTNPLQNIINLQPKLQTAKVANNRLNEIYLVESEAKEDRPLKEANTLNGEISLRDVYYKYGYGGDVLKNINMDIKENDKLTIVGMSGSGKSTLVKLLVDFFEPTKGKVTINKHNISEIDKETLRKQIVYVPQAPYVFSGTILDNLRLGNRPGVTLEDIQEACEIAQIKDDIEKMSLQYATKLDENGNILSGGQKQRITIARALLSPAKVLILDESTSGLDAITEAHLIDKLLKLDKTVIFIAHRLSIAKKTNNIVVMKQGKVVEIGTHKELFDNQDEYYQLLNATGELTNG</sequence>
<evidence type="ECO:0000313" key="19">
    <source>
        <dbReference type="EMBL" id="BDR57738.1"/>
    </source>
</evidence>
<dbReference type="InterPro" id="IPR003593">
    <property type="entry name" value="AAA+_ATPase"/>
</dbReference>
<evidence type="ECO:0000256" key="3">
    <source>
        <dbReference type="ARBA" id="ARBA00022475"/>
    </source>
</evidence>
<dbReference type="SMART" id="SM00382">
    <property type="entry name" value="AAA"/>
    <property type="match status" value="1"/>
</dbReference>
<evidence type="ECO:0000256" key="15">
    <source>
        <dbReference type="SAM" id="Phobius"/>
    </source>
</evidence>
<keyword evidence="12 15" id="KW-1133">Transmembrane helix</keyword>
<dbReference type="GO" id="GO:0006508">
    <property type="term" value="P:proteolysis"/>
    <property type="evidence" value="ECO:0007669"/>
    <property type="project" value="UniProtKB-KW"/>
</dbReference>
<feature type="transmembrane region" description="Helical" evidence="15">
    <location>
        <begin position="201"/>
        <end position="222"/>
    </location>
</feature>
<dbReference type="PROSITE" id="PS50990">
    <property type="entry name" value="PEPTIDASE_C39"/>
    <property type="match status" value="1"/>
</dbReference>
<evidence type="ECO:0000256" key="5">
    <source>
        <dbReference type="ARBA" id="ARBA00022692"/>
    </source>
</evidence>
<keyword evidence="10" id="KW-0653">Protein transport</keyword>
<dbReference type="InterPro" id="IPR017871">
    <property type="entry name" value="ABC_transporter-like_CS"/>
</dbReference>
<feature type="transmembrane region" description="Helical" evidence="15">
    <location>
        <begin position="396"/>
        <end position="415"/>
    </location>
</feature>
<evidence type="ECO:0000256" key="14">
    <source>
        <dbReference type="ARBA" id="ARBA00043264"/>
    </source>
</evidence>
<dbReference type="InterPro" id="IPR005897">
    <property type="entry name" value="Pept_C39_ABC_bacteriocin"/>
</dbReference>
<dbReference type="GO" id="GO:0043214">
    <property type="term" value="F:ABC-type bacteriocin transporter activity"/>
    <property type="evidence" value="ECO:0007669"/>
    <property type="project" value="InterPro"/>
</dbReference>
<feature type="domain" description="Peptidase C39" evidence="18">
    <location>
        <begin position="10"/>
        <end position="137"/>
    </location>
</feature>
<evidence type="ECO:0000259" key="16">
    <source>
        <dbReference type="PROSITE" id="PS50893"/>
    </source>
</evidence>
<dbReference type="GO" id="GO:0034040">
    <property type="term" value="F:ATPase-coupled lipid transmembrane transporter activity"/>
    <property type="evidence" value="ECO:0007669"/>
    <property type="project" value="TreeGrafter"/>
</dbReference>
<evidence type="ECO:0000256" key="10">
    <source>
        <dbReference type="ARBA" id="ARBA00022927"/>
    </source>
</evidence>
<feature type="transmembrane region" description="Helical" evidence="15">
    <location>
        <begin position="278"/>
        <end position="301"/>
    </location>
</feature>
<dbReference type="InterPro" id="IPR003439">
    <property type="entry name" value="ABC_transporter-like_ATP-bd"/>
</dbReference>